<dbReference type="GO" id="GO:0001517">
    <property type="term" value="F:N-acetylglucosamine 6-O-sulfotransferase activity"/>
    <property type="evidence" value="ECO:0007669"/>
    <property type="project" value="TreeGrafter"/>
</dbReference>
<keyword evidence="3" id="KW-1185">Reference proteome</keyword>
<dbReference type="Pfam" id="PF13469">
    <property type="entry name" value="Sulfotransfer_3"/>
    <property type="match status" value="1"/>
</dbReference>
<organism evidence="2 3">
    <name type="scientific">Mizuhopecten yessoensis</name>
    <name type="common">Japanese scallop</name>
    <name type="synonym">Patinopecten yessoensis</name>
    <dbReference type="NCBI Taxonomy" id="6573"/>
    <lineage>
        <taxon>Eukaryota</taxon>
        <taxon>Metazoa</taxon>
        <taxon>Spiralia</taxon>
        <taxon>Lophotrochozoa</taxon>
        <taxon>Mollusca</taxon>
        <taxon>Bivalvia</taxon>
        <taxon>Autobranchia</taxon>
        <taxon>Pteriomorphia</taxon>
        <taxon>Pectinida</taxon>
        <taxon>Pectinoidea</taxon>
        <taxon>Pectinidae</taxon>
        <taxon>Mizuhopecten</taxon>
    </lineage>
</organism>
<dbReference type="InterPro" id="IPR027417">
    <property type="entry name" value="P-loop_NTPase"/>
</dbReference>
<dbReference type="Proteomes" id="UP000242188">
    <property type="component" value="Unassembled WGS sequence"/>
</dbReference>
<dbReference type="PANTHER" id="PTHR10704:SF44">
    <property type="entry name" value="LD35051P-RELATED"/>
    <property type="match status" value="1"/>
</dbReference>
<dbReference type="GO" id="GO:0006044">
    <property type="term" value="P:N-acetylglucosamine metabolic process"/>
    <property type="evidence" value="ECO:0007669"/>
    <property type="project" value="TreeGrafter"/>
</dbReference>
<sequence length="398" mass="46335">MAAFNLSRCWFLFLSLTVLVYITVTLQSFGNVYYLWPDFVPRFEIKGNLNLSSLPRPQNQTNEDPTHVLVVTYMRSGSTLIGDILQHYDNSTYAFEPLRYIEEDVKNASSVTFLNGTKRLYDKTDVHFVMADMLYRWFTCDFQKINVQDLTSIMLTYSNAYENYYRCVSSGIERAKVPTIKQRTTSINGCLALLQKPCRTRKVLIIKTIRLEMTSVELLLKWLPGLKVIHLLRDPRGKLLSELKIDEKGWSSIESKASLHCNQMLSDIILASRLHKQYPQNIRTLQYESFSNDPIQKTQIMFNFLNLKFTTQILQHVKSITLHKNVRDDCYWCVKKTNAKLASSLWRFTIQFSRVQQIDRNCVKLYRTVGFRAITDLKSLKNLSIPSQVDTPLRNMSL</sequence>
<keyword evidence="1" id="KW-1133">Transmembrane helix</keyword>
<evidence type="ECO:0000313" key="3">
    <source>
        <dbReference type="Proteomes" id="UP000242188"/>
    </source>
</evidence>
<accession>A0A210R3R1</accession>
<evidence type="ECO:0000256" key="1">
    <source>
        <dbReference type="SAM" id="Phobius"/>
    </source>
</evidence>
<dbReference type="OrthoDB" id="6138663at2759"/>
<protein>
    <submittedName>
        <fullName evidence="2">Carbohydrate sulfotransferase 3</fullName>
    </submittedName>
</protein>
<keyword evidence="2" id="KW-0808">Transferase</keyword>
<dbReference type="EMBL" id="NEDP02000506">
    <property type="protein sequence ID" value="OWF55710.1"/>
    <property type="molecule type" value="Genomic_DNA"/>
</dbReference>
<reference evidence="2 3" key="1">
    <citation type="journal article" date="2017" name="Nat. Ecol. Evol.">
        <title>Scallop genome provides insights into evolution of bilaterian karyotype and development.</title>
        <authorList>
            <person name="Wang S."/>
            <person name="Zhang J."/>
            <person name="Jiao W."/>
            <person name="Li J."/>
            <person name="Xun X."/>
            <person name="Sun Y."/>
            <person name="Guo X."/>
            <person name="Huan P."/>
            <person name="Dong B."/>
            <person name="Zhang L."/>
            <person name="Hu X."/>
            <person name="Sun X."/>
            <person name="Wang J."/>
            <person name="Zhao C."/>
            <person name="Wang Y."/>
            <person name="Wang D."/>
            <person name="Huang X."/>
            <person name="Wang R."/>
            <person name="Lv J."/>
            <person name="Li Y."/>
            <person name="Zhang Z."/>
            <person name="Liu B."/>
            <person name="Lu W."/>
            <person name="Hui Y."/>
            <person name="Liang J."/>
            <person name="Zhou Z."/>
            <person name="Hou R."/>
            <person name="Li X."/>
            <person name="Liu Y."/>
            <person name="Li H."/>
            <person name="Ning X."/>
            <person name="Lin Y."/>
            <person name="Zhao L."/>
            <person name="Xing Q."/>
            <person name="Dou J."/>
            <person name="Li Y."/>
            <person name="Mao J."/>
            <person name="Guo H."/>
            <person name="Dou H."/>
            <person name="Li T."/>
            <person name="Mu C."/>
            <person name="Jiang W."/>
            <person name="Fu Q."/>
            <person name="Fu X."/>
            <person name="Miao Y."/>
            <person name="Liu J."/>
            <person name="Yu Q."/>
            <person name="Li R."/>
            <person name="Liao H."/>
            <person name="Li X."/>
            <person name="Kong Y."/>
            <person name="Jiang Z."/>
            <person name="Chourrout D."/>
            <person name="Li R."/>
            <person name="Bao Z."/>
        </authorList>
    </citation>
    <scope>NUCLEOTIDE SEQUENCE [LARGE SCALE GENOMIC DNA]</scope>
    <source>
        <strain evidence="2 3">PY_sf001</strain>
    </source>
</reference>
<keyword evidence="1" id="KW-0812">Transmembrane</keyword>
<dbReference type="Gene3D" id="3.40.50.300">
    <property type="entry name" value="P-loop containing nucleotide triphosphate hydrolases"/>
    <property type="match status" value="1"/>
</dbReference>
<proteinExistence type="predicted"/>
<dbReference type="AlphaFoldDB" id="A0A210R3R1"/>
<dbReference type="GO" id="GO:0006790">
    <property type="term" value="P:sulfur compound metabolic process"/>
    <property type="evidence" value="ECO:0007669"/>
    <property type="project" value="TreeGrafter"/>
</dbReference>
<gene>
    <name evidence="2" type="ORF">KP79_PYT11160</name>
</gene>
<name>A0A210R3R1_MIZYE</name>
<dbReference type="PANTHER" id="PTHR10704">
    <property type="entry name" value="CARBOHYDRATE SULFOTRANSFERASE"/>
    <property type="match status" value="1"/>
</dbReference>
<feature type="transmembrane region" description="Helical" evidence="1">
    <location>
        <begin position="12"/>
        <end position="36"/>
    </location>
</feature>
<dbReference type="InterPro" id="IPR051135">
    <property type="entry name" value="Gal/GlcNAc/GalNAc_ST"/>
</dbReference>
<keyword evidence="1" id="KW-0472">Membrane</keyword>
<evidence type="ECO:0000313" key="2">
    <source>
        <dbReference type="EMBL" id="OWF55710.1"/>
    </source>
</evidence>
<dbReference type="SUPFAM" id="SSF52540">
    <property type="entry name" value="P-loop containing nucleoside triphosphate hydrolases"/>
    <property type="match status" value="1"/>
</dbReference>
<comment type="caution">
    <text evidence="2">The sequence shown here is derived from an EMBL/GenBank/DDBJ whole genome shotgun (WGS) entry which is preliminary data.</text>
</comment>